<comment type="caution">
    <text evidence="2">The sequence shown here is derived from an EMBL/GenBank/DDBJ whole genome shotgun (WGS) entry which is preliminary data.</text>
</comment>
<evidence type="ECO:0000256" key="1">
    <source>
        <dbReference type="SAM" id="SignalP"/>
    </source>
</evidence>
<evidence type="ECO:0000313" key="3">
    <source>
        <dbReference type="Proteomes" id="UP001264340"/>
    </source>
</evidence>
<name>A0ABU1M1G9_9BURK</name>
<proteinExistence type="predicted"/>
<protein>
    <submittedName>
        <fullName evidence="2">Spore coat protein U-like protein</fullName>
    </submittedName>
</protein>
<keyword evidence="1" id="KW-0732">Signal</keyword>
<dbReference type="EMBL" id="JAVDRP010000026">
    <property type="protein sequence ID" value="MDR6412852.1"/>
    <property type="molecule type" value="Genomic_DNA"/>
</dbReference>
<dbReference type="RefSeq" id="WP_310127177.1">
    <property type="nucleotide sequence ID" value="NZ_JAVDQV010000020.1"/>
</dbReference>
<sequence>MFRARALSCLTLATLPFTVTANVINDCTIVATHINFGTAGALGTTVADRRQPVAHSLYARVLPQTTAQAGTYIDTVIATITH</sequence>
<reference evidence="2 3" key="1">
    <citation type="submission" date="2023-07" db="EMBL/GenBank/DDBJ databases">
        <title>Sorghum-associated microbial communities from plants grown in Nebraska, USA.</title>
        <authorList>
            <person name="Schachtman D."/>
        </authorList>
    </citation>
    <scope>NUCLEOTIDE SEQUENCE [LARGE SCALE GENOMIC DNA]</scope>
    <source>
        <strain evidence="2 3">DS1316</strain>
    </source>
</reference>
<feature type="signal peptide" evidence="1">
    <location>
        <begin position="1"/>
        <end position="21"/>
    </location>
</feature>
<feature type="chain" id="PRO_5047297186" evidence="1">
    <location>
        <begin position="22"/>
        <end position="82"/>
    </location>
</feature>
<evidence type="ECO:0000313" key="2">
    <source>
        <dbReference type="EMBL" id="MDR6412852.1"/>
    </source>
</evidence>
<organism evidence="2 3">
    <name type="scientific">Paraburkholderia terricola</name>
    <dbReference type="NCBI Taxonomy" id="169427"/>
    <lineage>
        <taxon>Bacteria</taxon>
        <taxon>Pseudomonadati</taxon>
        <taxon>Pseudomonadota</taxon>
        <taxon>Betaproteobacteria</taxon>
        <taxon>Burkholderiales</taxon>
        <taxon>Burkholderiaceae</taxon>
        <taxon>Paraburkholderia</taxon>
    </lineage>
</organism>
<gene>
    <name evidence="2" type="ORF">J2804_006288</name>
</gene>
<dbReference type="Proteomes" id="UP001264340">
    <property type="component" value="Unassembled WGS sequence"/>
</dbReference>
<keyword evidence="3" id="KW-1185">Reference proteome</keyword>
<accession>A0ABU1M1G9</accession>